<dbReference type="InterPro" id="IPR046200">
    <property type="entry name" value="DUF6233"/>
</dbReference>
<dbReference type="Pfam" id="PF19746">
    <property type="entry name" value="DUF6233"/>
    <property type="match status" value="1"/>
</dbReference>
<evidence type="ECO:0000313" key="1">
    <source>
        <dbReference type="EMBL" id="MER6432113.1"/>
    </source>
</evidence>
<proteinExistence type="predicted"/>
<gene>
    <name evidence="1" type="ORF">ABT272_30980</name>
</gene>
<organism evidence="1 2">
    <name type="scientific">Streptomyces sp. 900105245</name>
    <dbReference type="NCBI Taxonomy" id="3154379"/>
    <lineage>
        <taxon>Bacteria</taxon>
        <taxon>Bacillati</taxon>
        <taxon>Actinomycetota</taxon>
        <taxon>Actinomycetes</taxon>
        <taxon>Kitasatosporales</taxon>
        <taxon>Streptomycetaceae</taxon>
        <taxon>Streptomyces</taxon>
    </lineage>
</organism>
<reference evidence="1 2" key="1">
    <citation type="submission" date="2024-06" db="EMBL/GenBank/DDBJ databases">
        <title>The Natural Products Discovery Center: Release of the First 8490 Sequenced Strains for Exploring Actinobacteria Biosynthetic Diversity.</title>
        <authorList>
            <person name="Kalkreuter E."/>
            <person name="Kautsar S.A."/>
            <person name="Yang D."/>
            <person name="Bader C.D."/>
            <person name="Teijaro C.N."/>
            <person name="Fluegel L."/>
            <person name="Davis C.M."/>
            <person name="Simpson J.R."/>
            <person name="Lauterbach L."/>
            <person name="Steele A.D."/>
            <person name="Gui C."/>
            <person name="Meng S."/>
            <person name="Li G."/>
            <person name="Viehrig K."/>
            <person name="Ye F."/>
            <person name="Su P."/>
            <person name="Kiefer A.F."/>
            <person name="Nichols A."/>
            <person name="Cepeda A.J."/>
            <person name="Yan W."/>
            <person name="Fan B."/>
            <person name="Jiang Y."/>
            <person name="Adhikari A."/>
            <person name="Zheng C.-J."/>
            <person name="Schuster L."/>
            <person name="Cowan T.M."/>
            <person name="Smanski M.J."/>
            <person name="Chevrette M.G."/>
            <person name="De Carvalho L.P.S."/>
            <person name="Shen B."/>
        </authorList>
    </citation>
    <scope>NUCLEOTIDE SEQUENCE [LARGE SCALE GENOMIC DNA]</scope>
    <source>
        <strain evidence="1 2">NPDC001166</strain>
    </source>
</reference>
<evidence type="ECO:0000313" key="2">
    <source>
        <dbReference type="Proteomes" id="UP001470023"/>
    </source>
</evidence>
<sequence length="69" mass="7345">MAPASDYAVEKQLHAGHPLGAAVHRVGCTMIQRDANPISADDARQALTSDGKFFRACEFCSPDTGQKIA</sequence>
<protein>
    <submittedName>
        <fullName evidence="1">DUF6233 domain-containing protein</fullName>
    </submittedName>
</protein>
<dbReference type="Proteomes" id="UP001470023">
    <property type="component" value="Unassembled WGS sequence"/>
</dbReference>
<accession>A0ABV1UEI8</accession>
<keyword evidence="2" id="KW-1185">Reference proteome</keyword>
<dbReference type="EMBL" id="JBEPAZ010000037">
    <property type="protein sequence ID" value="MER6432113.1"/>
    <property type="molecule type" value="Genomic_DNA"/>
</dbReference>
<dbReference type="RefSeq" id="WP_352064952.1">
    <property type="nucleotide sequence ID" value="NZ_JBEPAZ010000037.1"/>
</dbReference>
<comment type="caution">
    <text evidence="1">The sequence shown here is derived from an EMBL/GenBank/DDBJ whole genome shotgun (WGS) entry which is preliminary data.</text>
</comment>
<name>A0ABV1UEI8_9ACTN</name>